<comment type="caution">
    <text evidence="1">The sequence shown here is derived from an EMBL/GenBank/DDBJ whole genome shotgun (WGS) entry which is preliminary data.</text>
</comment>
<evidence type="ECO:0000313" key="2">
    <source>
        <dbReference type="Proteomes" id="UP000070263"/>
    </source>
</evidence>
<sequence>MKGWFFEPARHALSSKGIKTSYGVKDFRDTKQIPSKELHDIDWDFWFEDKFYDLTIPKVWNAEEGLELKIAYEGKKIIQLFWWCSVNDEWDWFDFDKAFVAVDRAFEWWAKTVNIEDTRNPEEYDDEDWKDMYDLRLAIDDYIKHGYSYNTEEKIQLFDEAIHTEHTHGNIFLAYIYLIEDKFVTINTLREEFENKY</sequence>
<accession>A0A133VLP8</accession>
<dbReference type="Proteomes" id="UP000070263">
    <property type="component" value="Unassembled WGS sequence"/>
</dbReference>
<evidence type="ECO:0000313" key="1">
    <source>
        <dbReference type="EMBL" id="KXB07378.1"/>
    </source>
</evidence>
<reference evidence="1 2" key="1">
    <citation type="journal article" date="2016" name="Sci. Rep.">
        <title>Metabolic traits of an uncultured archaeal lineage -MSBL1- from brine pools of the Red Sea.</title>
        <authorList>
            <person name="Mwirichia R."/>
            <person name="Alam I."/>
            <person name="Rashid M."/>
            <person name="Vinu M."/>
            <person name="Ba-Alawi W."/>
            <person name="Anthony Kamau A."/>
            <person name="Kamanda Ngugi D."/>
            <person name="Goker M."/>
            <person name="Klenk H.P."/>
            <person name="Bajic V."/>
            <person name="Stingl U."/>
        </authorList>
    </citation>
    <scope>NUCLEOTIDE SEQUENCE [LARGE SCALE GENOMIC DNA]</scope>
    <source>
        <strain evidence="1">SCGC-AAA382A20</strain>
    </source>
</reference>
<dbReference type="AlphaFoldDB" id="A0A133VLP8"/>
<proteinExistence type="predicted"/>
<keyword evidence="2" id="KW-1185">Reference proteome</keyword>
<dbReference type="EMBL" id="LHYE01000009">
    <property type="protein sequence ID" value="KXB07378.1"/>
    <property type="molecule type" value="Genomic_DNA"/>
</dbReference>
<name>A0A133VLP8_9EURY</name>
<organism evidence="1 2">
    <name type="scientific">candidate division MSBL1 archaeon SCGC-AAA382A20</name>
    <dbReference type="NCBI Taxonomy" id="1698280"/>
    <lineage>
        <taxon>Archaea</taxon>
        <taxon>Methanobacteriati</taxon>
        <taxon>Methanobacteriota</taxon>
        <taxon>candidate division MSBL1</taxon>
    </lineage>
</organism>
<protein>
    <submittedName>
        <fullName evidence="1">Uncharacterized protein</fullName>
    </submittedName>
</protein>
<gene>
    <name evidence="1" type="ORF">AKJ51_01410</name>
</gene>